<evidence type="ECO:0000256" key="13">
    <source>
        <dbReference type="ARBA" id="ARBA00047377"/>
    </source>
</evidence>
<evidence type="ECO:0000313" key="16">
    <source>
        <dbReference type="EMBL" id="CAD7249013.1"/>
    </source>
</evidence>
<comment type="similarity">
    <text evidence="4">Belongs to the pyridoxine kinase family.</text>
</comment>
<evidence type="ECO:0000256" key="3">
    <source>
        <dbReference type="ARBA" id="ARBA00005210"/>
    </source>
</evidence>
<dbReference type="Gene3D" id="3.40.1190.20">
    <property type="match status" value="1"/>
</dbReference>
<dbReference type="GO" id="GO:0005829">
    <property type="term" value="C:cytosol"/>
    <property type="evidence" value="ECO:0007669"/>
    <property type="project" value="TreeGrafter"/>
</dbReference>
<dbReference type="InterPro" id="IPR013749">
    <property type="entry name" value="PM/HMP-P_kinase-1"/>
</dbReference>
<comment type="pathway">
    <text evidence="3">Cofactor metabolism; pyridoxal 5'-phosphate salvage; pyridoxal 5'-phosphate from pyridoxal: step 1/1.</text>
</comment>
<keyword evidence="17" id="KW-1185">Reference proteome</keyword>
<reference evidence="16" key="1">
    <citation type="submission" date="2020-11" db="EMBL/GenBank/DDBJ databases">
        <authorList>
            <person name="Tran Van P."/>
        </authorList>
    </citation>
    <scope>NUCLEOTIDE SEQUENCE</scope>
</reference>
<dbReference type="SUPFAM" id="SSF53613">
    <property type="entry name" value="Ribokinase-like"/>
    <property type="match status" value="1"/>
</dbReference>
<comment type="catalytic activity">
    <reaction evidence="13">
        <text>pyridoxal + ATP = pyridoxal 5'-phosphate + ADP + H(+)</text>
        <dbReference type="Rhea" id="RHEA:10224"/>
        <dbReference type="ChEBI" id="CHEBI:15378"/>
        <dbReference type="ChEBI" id="CHEBI:17310"/>
        <dbReference type="ChEBI" id="CHEBI:30616"/>
        <dbReference type="ChEBI" id="CHEBI:456216"/>
        <dbReference type="ChEBI" id="CHEBI:597326"/>
        <dbReference type="EC" id="2.7.1.35"/>
    </reaction>
    <physiologicalReaction direction="left-to-right" evidence="13">
        <dbReference type="Rhea" id="RHEA:10225"/>
    </physiologicalReaction>
</comment>
<dbReference type="EMBL" id="CAJPEV010002102">
    <property type="protein sequence ID" value="CAG0895663.1"/>
    <property type="molecule type" value="Genomic_DNA"/>
</dbReference>
<evidence type="ECO:0000256" key="5">
    <source>
        <dbReference type="ARBA" id="ARBA00012104"/>
    </source>
</evidence>
<organism evidence="16">
    <name type="scientific">Darwinula stevensoni</name>
    <dbReference type="NCBI Taxonomy" id="69355"/>
    <lineage>
        <taxon>Eukaryota</taxon>
        <taxon>Metazoa</taxon>
        <taxon>Ecdysozoa</taxon>
        <taxon>Arthropoda</taxon>
        <taxon>Crustacea</taxon>
        <taxon>Oligostraca</taxon>
        <taxon>Ostracoda</taxon>
        <taxon>Podocopa</taxon>
        <taxon>Podocopida</taxon>
        <taxon>Darwinulocopina</taxon>
        <taxon>Darwinuloidea</taxon>
        <taxon>Darwinulidae</taxon>
        <taxon>Darwinula</taxon>
    </lineage>
</organism>
<evidence type="ECO:0000256" key="7">
    <source>
        <dbReference type="ARBA" id="ARBA00022679"/>
    </source>
</evidence>
<dbReference type="Proteomes" id="UP000677054">
    <property type="component" value="Unassembled WGS sequence"/>
</dbReference>
<evidence type="ECO:0000256" key="14">
    <source>
        <dbReference type="ARBA" id="ARBA00048524"/>
    </source>
</evidence>
<evidence type="ECO:0000256" key="6">
    <source>
        <dbReference type="ARBA" id="ARBA00018134"/>
    </source>
</evidence>
<comment type="catalytic activity">
    <reaction evidence="14">
        <text>pyridoxine + ATP = pyridoxine 5'-phosphate + ADP + H(+)</text>
        <dbReference type="Rhea" id="RHEA:25108"/>
        <dbReference type="ChEBI" id="CHEBI:15378"/>
        <dbReference type="ChEBI" id="CHEBI:16709"/>
        <dbReference type="ChEBI" id="CHEBI:30616"/>
        <dbReference type="ChEBI" id="CHEBI:58589"/>
        <dbReference type="ChEBI" id="CHEBI:456216"/>
        <dbReference type="EC" id="2.7.1.35"/>
    </reaction>
    <physiologicalReaction direction="left-to-right" evidence="14">
        <dbReference type="Rhea" id="RHEA:25109"/>
    </physiologicalReaction>
</comment>
<name>A0A7R9A5J7_9CRUS</name>
<keyword evidence="8" id="KW-0547">Nucleotide-binding</keyword>
<dbReference type="InterPro" id="IPR029056">
    <property type="entry name" value="Ribokinase-like"/>
</dbReference>
<evidence type="ECO:0000256" key="4">
    <source>
        <dbReference type="ARBA" id="ARBA00008805"/>
    </source>
</evidence>
<evidence type="ECO:0000256" key="2">
    <source>
        <dbReference type="ARBA" id="ARBA00004835"/>
    </source>
</evidence>
<protein>
    <recommendedName>
        <fullName evidence="6">Pyridoxal kinase</fullName>
        <ecNumber evidence="5">2.7.1.35</ecNumber>
    </recommendedName>
    <alternativeName>
        <fullName evidence="11">Pyridoxine kinase</fullName>
    </alternativeName>
</protein>
<proteinExistence type="inferred from homology"/>
<sequence>MTSMEDMRVLSIQSHVVHGYVGNRCAVFPLQTLGLEVDVINSVDFSNHTGYGLVKGRVLSDMELGELIQGLMANGVANYTHLLTGYVGCPRFLRRIVSVVGELRKLNPDLVYLCDPVLGDNGQLYVPESLLPIYIEEVIPLATIVTPNQYEAELLSGITITTRADAIRVLDFFHEKGVSIVIISSTDLLSPDTLLLLASQKNGEKKEQIEIAFPCLESSFTGTGDTFAAIFLAFYSSKGDFKLALELTVGCMQEILKRTLSYAKKLAGEGREPTKKELELRLIQSRDDILNPKGYPGTSIILS</sequence>
<evidence type="ECO:0000313" key="17">
    <source>
        <dbReference type="Proteomes" id="UP000677054"/>
    </source>
</evidence>
<evidence type="ECO:0000256" key="9">
    <source>
        <dbReference type="ARBA" id="ARBA00022777"/>
    </source>
</evidence>
<keyword evidence="10" id="KW-0067">ATP-binding</keyword>
<evidence type="ECO:0000256" key="12">
    <source>
        <dbReference type="ARBA" id="ARBA00047310"/>
    </source>
</evidence>
<dbReference type="InterPro" id="IPR004625">
    <property type="entry name" value="PyrdxlKinase"/>
</dbReference>
<dbReference type="UniPathway" id="UPA01068">
    <property type="reaction ID" value="UER00298"/>
</dbReference>
<comment type="catalytic activity">
    <reaction evidence="12">
        <text>pyridoxamine + ATP = pyridoxamine 5'-phosphate + ADP + H(+)</text>
        <dbReference type="Rhea" id="RHEA:25104"/>
        <dbReference type="ChEBI" id="CHEBI:15378"/>
        <dbReference type="ChEBI" id="CHEBI:30616"/>
        <dbReference type="ChEBI" id="CHEBI:57761"/>
        <dbReference type="ChEBI" id="CHEBI:58451"/>
        <dbReference type="ChEBI" id="CHEBI:456216"/>
        <dbReference type="EC" id="2.7.1.35"/>
    </reaction>
    <physiologicalReaction direction="left-to-right" evidence="12">
        <dbReference type="Rhea" id="RHEA:25105"/>
    </physiologicalReaction>
</comment>
<feature type="domain" description="Pyridoxamine kinase/Phosphomethylpyrimidine kinase" evidence="15">
    <location>
        <begin position="96"/>
        <end position="262"/>
    </location>
</feature>
<evidence type="ECO:0000256" key="11">
    <source>
        <dbReference type="ARBA" id="ARBA00032808"/>
    </source>
</evidence>
<dbReference type="PANTHER" id="PTHR10534">
    <property type="entry name" value="PYRIDOXAL KINASE"/>
    <property type="match status" value="1"/>
</dbReference>
<dbReference type="OrthoDB" id="2104723at2759"/>
<dbReference type="GO" id="GO:0009443">
    <property type="term" value="P:pyridoxal 5'-phosphate salvage"/>
    <property type="evidence" value="ECO:0007669"/>
    <property type="project" value="InterPro"/>
</dbReference>
<dbReference type="GO" id="GO:0005524">
    <property type="term" value="F:ATP binding"/>
    <property type="evidence" value="ECO:0007669"/>
    <property type="project" value="UniProtKB-KW"/>
</dbReference>
<dbReference type="EMBL" id="LR901619">
    <property type="protein sequence ID" value="CAD7249013.1"/>
    <property type="molecule type" value="Genomic_DNA"/>
</dbReference>
<dbReference type="PANTHER" id="PTHR10534:SF2">
    <property type="entry name" value="PYRIDOXAL KINASE"/>
    <property type="match status" value="1"/>
</dbReference>
<dbReference type="CDD" id="cd01173">
    <property type="entry name" value="pyridoxal_pyridoxamine_kinase"/>
    <property type="match status" value="1"/>
</dbReference>
<dbReference type="Pfam" id="PF08543">
    <property type="entry name" value="Phos_pyr_kin"/>
    <property type="match status" value="1"/>
</dbReference>
<gene>
    <name evidence="16" type="ORF">DSTB1V02_LOCUS8814</name>
</gene>
<evidence type="ECO:0000259" key="15">
    <source>
        <dbReference type="Pfam" id="PF08543"/>
    </source>
</evidence>
<accession>A0A7R9A5J7</accession>
<comment type="pathway">
    <text evidence="2">Cofactor metabolism; pyridoxal 5'-phosphate salvage; pyridoxine 5'-phosphate from pyridoxine: step 1/1.</text>
</comment>
<dbReference type="NCBIfam" id="TIGR00687">
    <property type="entry name" value="pyridox_kin"/>
    <property type="match status" value="1"/>
</dbReference>
<comment type="pathway">
    <text evidence="1">Cofactor metabolism; pyridoxal 5'-phosphate salvage; pyridoxamine 5'-phosphate from pyridoxamine: step 1/1.</text>
</comment>
<keyword evidence="7" id="KW-0808">Transferase</keyword>
<evidence type="ECO:0000256" key="10">
    <source>
        <dbReference type="ARBA" id="ARBA00022840"/>
    </source>
</evidence>
<dbReference type="AlphaFoldDB" id="A0A7R9A5J7"/>
<evidence type="ECO:0000256" key="1">
    <source>
        <dbReference type="ARBA" id="ARBA00004750"/>
    </source>
</evidence>
<dbReference type="EC" id="2.7.1.35" evidence="5"/>
<evidence type="ECO:0000256" key="8">
    <source>
        <dbReference type="ARBA" id="ARBA00022741"/>
    </source>
</evidence>
<keyword evidence="9" id="KW-0418">Kinase</keyword>
<dbReference type="GO" id="GO:0008478">
    <property type="term" value="F:pyridoxal kinase activity"/>
    <property type="evidence" value="ECO:0007669"/>
    <property type="project" value="UniProtKB-EC"/>
</dbReference>